<dbReference type="InterPro" id="IPR000276">
    <property type="entry name" value="GPCR_Rhodpsn"/>
</dbReference>
<dbReference type="PRINTS" id="PR00237">
    <property type="entry name" value="GPCRRHODOPSN"/>
</dbReference>
<feature type="transmembrane region" description="Helical" evidence="9">
    <location>
        <begin position="125"/>
        <end position="146"/>
    </location>
</feature>
<dbReference type="OrthoDB" id="10055255at2759"/>
<keyword evidence="3 9" id="KW-0812">Transmembrane</keyword>
<keyword evidence="8" id="KW-0807">Transducer</keyword>
<evidence type="ECO:0000256" key="8">
    <source>
        <dbReference type="ARBA" id="ARBA00023224"/>
    </source>
</evidence>
<organism evidence="11">
    <name type="scientific">Amphimedon queenslandica</name>
    <name type="common">Sponge</name>
    <dbReference type="NCBI Taxonomy" id="400682"/>
    <lineage>
        <taxon>Eukaryota</taxon>
        <taxon>Metazoa</taxon>
        <taxon>Porifera</taxon>
        <taxon>Demospongiae</taxon>
        <taxon>Heteroscleromorpha</taxon>
        <taxon>Haplosclerida</taxon>
        <taxon>Niphatidae</taxon>
        <taxon>Amphimedon</taxon>
    </lineage>
</organism>
<evidence type="ECO:0000256" key="4">
    <source>
        <dbReference type="ARBA" id="ARBA00022989"/>
    </source>
</evidence>
<feature type="domain" description="G-protein coupled receptors family 1 profile" evidence="10">
    <location>
        <begin position="56"/>
        <end position="317"/>
    </location>
</feature>
<evidence type="ECO:0000256" key="9">
    <source>
        <dbReference type="SAM" id="Phobius"/>
    </source>
</evidence>
<keyword evidence="2" id="KW-1003">Cell membrane</keyword>
<dbReference type="GO" id="GO:0005886">
    <property type="term" value="C:plasma membrane"/>
    <property type="evidence" value="ECO:0007669"/>
    <property type="project" value="UniProtKB-SubCell"/>
</dbReference>
<sequence>MRNSNEYLKYFLFRPKSSSSMDDIIELNHNFTLSGDINGPLLAAVISVEMIGGLIANSFVLILTICHIKTWKQPSTIFLTNMLISNLLIVLFVMPFPITTCSNGKWMLGETEAEQVKYCYFAGYLYWYSVLLITQSLVILSFDRFFYIVKSFMYERYMTGKRSLSIVAFSWLIASILNITPFIGLGSFGFINSYGSCGPLWEEEMGHVIYTFIIFIFYIGSIVTTTLWTYCYTRRFLQSERLRTEFISRIPQQCSVYISKEKRLIGLFGMMMVVYLTCYAPGLVAIVAVIFTPLPQPVYASVYVLFLLITVLSPLVQIIFRRDMREAVSKIIKCQRKEGASKCERQNSRSFMLTHLHT</sequence>
<protein>
    <recommendedName>
        <fullName evidence="10">G-protein coupled receptors family 1 profile domain-containing protein</fullName>
    </recommendedName>
</protein>
<dbReference type="InParanoid" id="A0A1X7U8Q9"/>
<feature type="transmembrane region" description="Helical" evidence="9">
    <location>
        <begin position="77"/>
        <end position="98"/>
    </location>
</feature>
<proteinExistence type="predicted"/>
<feature type="transmembrane region" description="Helical" evidence="9">
    <location>
        <begin position="298"/>
        <end position="320"/>
    </location>
</feature>
<evidence type="ECO:0000256" key="3">
    <source>
        <dbReference type="ARBA" id="ARBA00022692"/>
    </source>
</evidence>
<evidence type="ECO:0000256" key="1">
    <source>
        <dbReference type="ARBA" id="ARBA00004651"/>
    </source>
</evidence>
<dbReference type="FunCoup" id="A0A1X7U8Q9">
    <property type="interactions" value="198"/>
</dbReference>
<dbReference type="AlphaFoldDB" id="A0A1X7U8Q9"/>
<dbReference type="PROSITE" id="PS50262">
    <property type="entry name" value="G_PROTEIN_RECEP_F1_2"/>
    <property type="match status" value="1"/>
</dbReference>
<dbReference type="CDD" id="cd00637">
    <property type="entry name" value="7tm_classA_rhodopsin-like"/>
    <property type="match status" value="1"/>
</dbReference>
<evidence type="ECO:0000313" key="11">
    <source>
        <dbReference type="EnsemblMetazoa" id="Aqu2.1.23884_001"/>
    </source>
</evidence>
<evidence type="ECO:0000256" key="5">
    <source>
        <dbReference type="ARBA" id="ARBA00023040"/>
    </source>
</evidence>
<keyword evidence="7" id="KW-0675">Receptor</keyword>
<dbReference type="EnsemblMetazoa" id="Aqu2.1.23884_001">
    <property type="protein sequence ID" value="Aqu2.1.23884_001"/>
    <property type="gene ID" value="Aqu2.1.23884"/>
</dbReference>
<feature type="transmembrane region" description="Helical" evidence="9">
    <location>
        <begin position="41"/>
        <end position="65"/>
    </location>
</feature>
<reference evidence="11" key="1">
    <citation type="submission" date="2017-05" db="UniProtKB">
        <authorList>
            <consortium name="EnsemblMetazoa"/>
        </authorList>
    </citation>
    <scope>IDENTIFICATION</scope>
</reference>
<dbReference type="Gene3D" id="1.20.1070.10">
    <property type="entry name" value="Rhodopsin 7-helix transmembrane proteins"/>
    <property type="match status" value="1"/>
</dbReference>
<dbReference type="eggNOG" id="KOG3656">
    <property type="taxonomic scope" value="Eukaryota"/>
</dbReference>
<comment type="subcellular location">
    <subcellularLocation>
        <location evidence="1">Cell membrane</location>
        <topology evidence="1">Multi-pass membrane protein</topology>
    </subcellularLocation>
</comment>
<feature type="transmembrane region" description="Helical" evidence="9">
    <location>
        <begin position="208"/>
        <end position="233"/>
    </location>
</feature>
<evidence type="ECO:0000256" key="2">
    <source>
        <dbReference type="ARBA" id="ARBA00022475"/>
    </source>
</evidence>
<dbReference type="Pfam" id="PF00001">
    <property type="entry name" value="7tm_1"/>
    <property type="match status" value="1"/>
</dbReference>
<name>A0A1X7U8Q9_AMPQE</name>
<dbReference type="STRING" id="400682.A0A1X7U8Q9"/>
<evidence type="ECO:0000256" key="6">
    <source>
        <dbReference type="ARBA" id="ARBA00023136"/>
    </source>
</evidence>
<dbReference type="PANTHER" id="PTHR22752">
    <property type="entry name" value="G PROTEIN-COUPLED RECEPTOR"/>
    <property type="match status" value="1"/>
</dbReference>
<keyword evidence="6 9" id="KW-0472">Membrane</keyword>
<feature type="transmembrane region" description="Helical" evidence="9">
    <location>
        <begin position="166"/>
        <end position="188"/>
    </location>
</feature>
<evidence type="ECO:0000256" key="7">
    <source>
        <dbReference type="ARBA" id="ARBA00023170"/>
    </source>
</evidence>
<keyword evidence="4 9" id="KW-1133">Transmembrane helix</keyword>
<feature type="transmembrane region" description="Helical" evidence="9">
    <location>
        <begin position="267"/>
        <end position="292"/>
    </location>
</feature>
<dbReference type="InterPro" id="IPR017452">
    <property type="entry name" value="GPCR_Rhodpsn_7TM"/>
</dbReference>
<accession>A0A1X7U8Q9</accession>
<keyword evidence="5" id="KW-0297">G-protein coupled receptor</keyword>
<evidence type="ECO:0000259" key="10">
    <source>
        <dbReference type="PROSITE" id="PS50262"/>
    </source>
</evidence>
<dbReference type="SUPFAM" id="SSF81321">
    <property type="entry name" value="Family A G protein-coupled receptor-like"/>
    <property type="match status" value="1"/>
</dbReference>
<dbReference type="OMA" id="PLWEEEM"/>
<dbReference type="GO" id="GO:0004930">
    <property type="term" value="F:G protein-coupled receptor activity"/>
    <property type="evidence" value="ECO:0007669"/>
    <property type="project" value="UniProtKB-KW"/>
</dbReference>